<name>A0A327L1D3_9BRAD</name>
<dbReference type="Proteomes" id="UP000249130">
    <property type="component" value="Unassembled WGS sequence"/>
</dbReference>
<dbReference type="OrthoDB" id="8369899at2"/>
<sequence>MKVVVTEAAFSDLIEIGRAVARDDPTRAETLVSELYDRCRQLGATPRAFPLLPDWEERGVRRRVCGSYLIFYRLDADRVQVLHVLHGARDYASVLFPDE</sequence>
<comment type="similarity">
    <text evidence="1">Belongs to the RelE toxin family.</text>
</comment>
<protein>
    <submittedName>
        <fullName evidence="3">Plasmid stabilization protein</fullName>
    </submittedName>
</protein>
<evidence type="ECO:0000256" key="1">
    <source>
        <dbReference type="ARBA" id="ARBA00006226"/>
    </source>
</evidence>
<keyword evidence="4" id="KW-1185">Reference proteome</keyword>
<dbReference type="Gene3D" id="3.30.2310.20">
    <property type="entry name" value="RelE-like"/>
    <property type="match status" value="1"/>
</dbReference>
<evidence type="ECO:0000313" key="4">
    <source>
        <dbReference type="Proteomes" id="UP000249130"/>
    </source>
</evidence>
<dbReference type="Pfam" id="PF05016">
    <property type="entry name" value="ParE_toxin"/>
    <property type="match status" value="1"/>
</dbReference>
<reference evidence="3 4" key="1">
    <citation type="submission" date="2017-07" db="EMBL/GenBank/DDBJ databases">
        <title>Draft Genome Sequences of Select Purple Nonsulfur Bacteria.</title>
        <authorList>
            <person name="Lasarre B."/>
            <person name="Mckinlay J.B."/>
        </authorList>
    </citation>
    <scope>NUCLEOTIDE SEQUENCE [LARGE SCALE GENOMIC DNA]</scope>
    <source>
        <strain evidence="3 4">DSM 5909</strain>
    </source>
</reference>
<dbReference type="InterPro" id="IPR007712">
    <property type="entry name" value="RelE/ParE_toxin"/>
</dbReference>
<dbReference type="InterPro" id="IPR051803">
    <property type="entry name" value="TA_system_RelE-like_toxin"/>
</dbReference>
<keyword evidence="2" id="KW-1277">Toxin-antitoxin system</keyword>
<dbReference type="PANTHER" id="PTHR33755">
    <property type="entry name" value="TOXIN PARE1-RELATED"/>
    <property type="match status" value="1"/>
</dbReference>
<evidence type="ECO:0000313" key="3">
    <source>
        <dbReference type="EMBL" id="RAI41508.1"/>
    </source>
</evidence>
<dbReference type="EMBL" id="NPEX01000186">
    <property type="protein sequence ID" value="RAI41508.1"/>
    <property type="molecule type" value="Genomic_DNA"/>
</dbReference>
<organism evidence="3 4">
    <name type="scientific">Rhodoplanes roseus</name>
    <dbReference type="NCBI Taxonomy" id="29409"/>
    <lineage>
        <taxon>Bacteria</taxon>
        <taxon>Pseudomonadati</taxon>
        <taxon>Pseudomonadota</taxon>
        <taxon>Alphaproteobacteria</taxon>
        <taxon>Hyphomicrobiales</taxon>
        <taxon>Nitrobacteraceae</taxon>
        <taxon>Rhodoplanes</taxon>
    </lineage>
</organism>
<proteinExistence type="inferred from homology"/>
<dbReference type="AlphaFoldDB" id="A0A327L1D3"/>
<accession>A0A327L1D3</accession>
<dbReference type="InterPro" id="IPR035093">
    <property type="entry name" value="RelE/ParE_toxin_dom_sf"/>
</dbReference>
<comment type="caution">
    <text evidence="3">The sequence shown here is derived from an EMBL/GenBank/DDBJ whole genome shotgun (WGS) entry which is preliminary data.</text>
</comment>
<dbReference type="RefSeq" id="WP_111421055.1">
    <property type="nucleotide sequence ID" value="NZ_NPEX01000186.1"/>
</dbReference>
<gene>
    <name evidence="3" type="ORF">CH341_21520</name>
</gene>
<dbReference type="PANTHER" id="PTHR33755:SF6">
    <property type="entry name" value="PLASMID STABILIZATION SYSTEM PROTEIN"/>
    <property type="match status" value="1"/>
</dbReference>
<evidence type="ECO:0000256" key="2">
    <source>
        <dbReference type="ARBA" id="ARBA00022649"/>
    </source>
</evidence>